<evidence type="ECO:0000259" key="2">
    <source>
        <dbReference type="Pfam" id="PF04909"/>
    </source>
</evidence>
<dbReference type="InterPro" id="IPR032465">
    <property type="entry name" value="ACMSD"/>
</dbReference>
<feature type="domain" description="Amidohydrolase-related" evidence="2">
    <location>
        <begin position="59"/>
        <end position="249"/>
    </location>
</feature>
<sequence>MIVDLHTHYVRYPDDFTEPFFSDLDRCSIPRESWNYSEEEYLKGTEEADRVVVFGLRGKKTGWRVDNRVAAEFVSKNSEKYLFFTSIDPTEADFMRMLEEDYEKYHCRGVKIGPVYQGLHPHAPEYYKIYEYCEKHHLPIMTHMATTFSSGVPLSYGNPVLMDEVACDFPDLKIVMAHLGHPWVGECIAAIRHQPNLFADVSALYYRPWQFYNAMRLVEEYGAGNKVFFGSDFPATTTGDSIRGFRGVNAIVKGTGLPPVSEQLIESIINRDSLEILGIK</sequence>
<reference evidence="4 6" key="2">
    <citation type="submission" date="2018-08" db="EMBL/GenBank/DDBJ databases">
        <title>A genome reference for cultivated species of the human gut microbiota.</title>
        <authorList>
            <person name="Zou Y."/>
            <person name="Xue W."/>
            <person name="Luo G."/>
        </authorList>
    </citation>
    <scope>NUCLEOTIDE SEQUENCE [LARGE SCALE GENOMIC DNA]</scope>
    <source>
        <strain evidence="4 6">TF05-11AC</strain>
    </source>
</reference>
<name>A0A174LTZ0_9FIRM</name>
<protein>
    <submittedName>
        <fullName evidence="3 4">Amidohydrolase</fullName>
    </submittedName>
</protein>
<evidence type="ECO:0000313" key="3">
    <source>
        <dbReference type="EMBL" id="CUP25215.1"/>
    </source>
</evidence>
<dbReference type="Proteomes" id="UP000261257">
    <property type="component" value="Unassembled WGS sequence"/>
</dbReference>
<dbReference type="GO" id="GO:0016787">
    <property type="term" value="F:hydrolase activity"/>
    <property type="evidence" value="ECO:0007669"/>
    <property type="project" value="UniProtKB-KW"/>
</dbReference>
<dbReference type="EMBL" id="QSSQ01000011">
    <property type="protein sequence ID" value="RGM04070.1"/>
    <property type="molecule type" value="Genomic_DNA"/>
</dbReference>
<organism evidence="3 5">
    <name type="scientific">Hungatella hathewayi</name>
    <dbReference type="NCBI Taxonomy" id="154046"/>
    <lineage>
        <taxon>Bacteria</taxon>
        <taxon>Bacillati</taxon>
        <taxon>Bacillota</taxon>
        <taxon>Clostridia</taxon>
        <taxon>Lachnospirales</taxon>
        <taxon>Lachnospiraceae</taxon>
        <taxon>Hungatella</taxon>
    </lineage>
</organism>
<evidence type="ECO:0000313" key="4">
    <source>
        <dbReference type="EMBL" id="RGM04070.1"/>
    </source>
</evidence>
<dbReference type="Proteomes" id="UP000095651">
    <property type="component" value="Unassembled WGS sequence"/>
</dbReference>
<proteinExistence type="predicted"/>
<dbReference type="InterPro" id="IPR032466">
    <property type="entry name" value="Metal_Hydrolase"/>
</dbReference>
<dbReference type="InterPro" id="IPR006680">
    <property type="entry name" value="Amidohydro-rel"/>
</dbReference>
<dbReference type="SUPFAM" id="SSF51556">
    <property type="entry name" value="Metallo-dependent hydrolases"/>
    <property type="match status" value="1"/>
</dbReference>
<dbReference type="AlphaFoldDB" id="A0A174LTZ0"/>
<evidence type="ECO:0000313" key="6">
    <source>
        <dbReference type="Proteomes" id="UP000261257"/>
    </source>
</evidence>
<dbReference type="Pfam" id="PF04909">
    <property type="entry name" value="Amidohydro_2"/>
    <property type="match status" value="1"/>
</dbReference>
<dbReference type="EMBL" id="CYZE01000022">
    <property type="protein sequence ID" value="CUP25215.1"/>
    <property type="molecule type" value="Genomic_DNA"/>
</dbReference>
<dbReference type="GO" id="GO:0016831">
    <property type="term" value="F:carboxy-lyase activity"/>
    <property type="evidence" value="ECO:0007669"/>
    <property type="project" value="InterPro"/>
</dbReference>
<keyword evidence="1" id="KW-0456">Lyase</keyword>
<dbReference type="Gene3D" id="3.20.20.140">
    <property type="entry name" value="Metal-dependent hydrolases"/>
    <property type="match status" value="1"/>
</dbReference>
<evidence type="ECO:0000256" key="1">
    <source>
        <dbReference type="ARBA" id="ARBA00023239"/>
    </source>
</evidence>
<gene>
    <name evidence="4" type="ORF">DXC39_13735</name>
    <name evidence="3" type="ORF">ERS852407_05428</name>
</gene>
<dbReference type="PANTHER" id="PTHR21240:SF19">
    <property type="entry name" value="CATALYTIC_ HYDROLASE"/>
    <property type="match status" value="1"/>
</dbReference>
<accession>A0A174LTZ0</accession>
<reference evidence="3 5" key="1">
    <citation type="submission" date="2015-09" db="EMBL/GenBank/DDBJ databases">
        <authorList>
            <consortium name="Pathogen Informatics"/>
        </authorList>
    </citation>
    <scope>NUCLEOTIDE SEQUENCE [LARGE SCALE GENOMIC DNA]</scope>
    <source>
        <strain evidence="3 5">2789STDY5608850</strain>
    </source>
</reference>
<evidence type="ECO:0000313" key="5">
    <source>
        <dbReference type="Proteomes" id="UP000095651"/>
    </source>
</evidence>
<keyword evidence="3" id="KW-0378">Hydrolase</keyword>
<dbReference type="RefSeq" id="WP_055659932.1">
    <property type="nucleotide sequence ID" value="NZ_CABIXC010000022.1"/>
</dbReference>
<dbReference type="PANTHER" id="PTHR21240">
    <property type="entry name" value="2-AMINO-3-CARBOXYLMUCONATE-6-SEMIALDEHYDE DECARBOXYLASE"/>
    <property type="match status" value="1"/>
</dbReference>